<dbReference type="OrthoDB" id="8954335at2759"/>
<gene>
    <name evidence="5" type="ORF">EDS130_LOCUS36531</name>
    <name evidence="6" type="ORF">XAT740_LOCUS35808</name>
</gene>
<comment type="similarity">
    <text evidence="1">Belongs to the TRAFAC class TrmE-Era-EngA-EngB-Septin-like GTPase superfamily. AIG1/Toc34/Toc159-like paraseptin GTPase family. IAN subfamily.</text>
</comment>
<dbReference type="Pfam" id="PF04548">
    <property type="entry name" value="AIG1"/>
    <property type="match status" value="1"/>
</dbReference>
<keyword evidence="7" id="KW-1185">Reference proteome</keyword>
<evidence type="ECO:0000313" key="8">
    <source>
        <dbReference type="Proteomes" id="UP000663852"/>
    </source>
</evidence>
<evidence type="ECO:0000256" key="1">
    <source>
        <dbReference type="ARBA" id="ARBA00008535"/>
    </source>
</evidence>
<proteinExistence type="inferred from homology"/>
<dbReference type="Proteomes" id="UP000663852">
    <property type="component" value="Unassembled WGS sequence"/>
</dbReference>
<evidence type="ECO:0000313" key="7">
    <source>
        <dbReference type="Proteomes" id="UP000663828"/>
    </source>
</evidence>
<dbReference type="InterPro" id="IPR027417">
    <property type="entry name" value="P-loop_NTPase"/>
</dbReference>
<feature type="coiled-coil region" evidence="3">
    <location>
        <begin position="202"/>
        <end position="240"/>
    </location>
</feature>
<evidence type="ECO:0000313" key="6">
    <source>
        <dbReference type="EMBL" id="CAF1431614.1"/>
    </source>
</evidence>
<organism evidence="5 8">
    <name type="scientific">Adineta ricciae</name>
    <name type="common">Rotifer</name>
    <dbReference type="NCBI Taxonomy" id="249248"/>
    <lineage>
        <taxon>Eukaryota</taxon>
        <taxon>Metazoa</taxon>
        <taxon>Spiralia</taxon>
        <taxon>Gnathifera</taxon>
        <taxon>Rotifera</taxon>
        <taxon>Eurotatoria</taxon>
        <taxon>Bdelloidea</taxon>
        <taxon>Adinetida</taxon>
        <taxon>Adinetidae</taxon>
        <taxon>Adineta</taxon>
    </lineage>
</organism>
<sequence>MAAAASYNESYGLIILGNSGVGKSFLANVLLGQDVFTHAYAARAVTVETEFKEVCMGDRIYAIFNVPGLIEADQQRIEMNKREIDKAFQARPTSIVMYVFGQQNGRIRDEDVVAFNALNQAYPFDADSLIVVVNSLAKDRPEDYEGEATVLLQQLIEMPRLNICFLNAIDKKKPSERQTLNNILLQVIVERTAHNYSKKQEIEIESKNVRGAKERIQSLQQDFQQNKRAYEKEIREHQTIYETFFTEIRSENENIQRLIDRQVKKQQDPEQPDKLHTLKDGHVSAMKKATERVFQLNIAQDEINSQVQRIQEKVTERLSQRILPTQPAVFKPAQLPCGGSACHKCEKCRDWYDTTADLDDKARRLRKLSLGGLCFKKRTDTTCNLVRLYGLLHPCRCTDNRDDNAD</sequence>
<feature type="domain" description="AIG1-type G" evidence="4">
    <location>
        <begin position="13"/>
        <end position="205"/>
    </location>
</feature>
<dbReference type="Proteomes" id="UP000663828">
    <property type="component" value="Unassembled WGS sequence"/>
</dbReference>
<dbReference type="SUPFAM" id="SSF52540">
    <property type="entry name" value="P-loop containing nucleoside triphosphate hydrolases"/>
    <property type="match status" value="1"/>
</dbReference>
<dbReference type="EMBL" id="CAJNOR010003621">
    <property type="protein sequence ID" value="CAF1431614.1"/>
    <property type="molecule type" value="Genomic_DNA"/>
</dbReference>
<dbReference type="EMBL" id="CAJNOJ010000341">
    <property type="protein sequence ID" value="CAF1408361.1"/>
    <property type="molecule type" value="Genomic_DNA"/>
</dbReference>
<reference evidence="5" key="1">
    <citation type="submission" date="2021-02" db="EMBL/GenBank/DDBJ databases">
        <authorList>
            <person name="Nowell W R."/>
        </authorList>
    </citation>
    <scope>NUCLEOTIDE SEQUENCE</scope>
</reference>
<comment type="caution">
    <text evidence="5">The sequence shown here is derived from an EMBL/GenBank/DDBJ whole genome shotgun (WGS) entry which is preliminary data.</text>
</comment>
<evidence type="ECO:0000259" key="4">
    <source>
        <dbReference type="Pfam" id="PF04548"/>
    </source>
</evidence>
<dbReference type="GO" id="GO:0005525">
    <property type="term" value="F:GTP binding"/>
    <property type="evidence" value="ECO:0007669"/>
    <property type="project" value="InterPro"/>
</dbReference>
<evidence type="ECO:0000313" key="5">
    <source>
        <dbReference type="EMBL" id="CAF1408361.1"/>
    </source>
</evidence>
<dbReference type="InterPro" id="IPR006703">
    <property type="entry name" value="G_AIG1"/>
</dbReference>
<keyword evidence="2" id="KW-0547">Nucleotide-binding</keyword>
<dbReference type="CDD" id="cd00882">
    <property type="entry name" value="Ras_like_GTPase"/>
    <property type="match status" value="1"/>
</dbReference>
<evidence type="ECO:0000256" key="2">
    <source>
        <dbReference type="ARBA" id="ARBA00022741"/>
    </source>
</evidence>
<dbReference type="AlphaFoldDB" id="A0A815LEV1"/>
<evidence type="ECO:0000256" key="3">
    <source>
        <dbReference type="SAM" id="Coils"/>
    </source>
</evidence>
<protein>
    <recommendedName>
        <fullName evidence="4">AIG1-type G domain-containing protein</fullName>
    </recommendedName>
</protein>
<accession>A0A815LEV1</accession>
<name>A0A815LEV1_ADIRI</name>
<dbReference type="Gene3D" id="3.40.50.300">
    <property type="entry name" value="P-loop containing nucleotide triphosphate hydrolases"/>
    <property type="match status" value="1"/>
</dbReference>
<keyword evidence="3" id="KW-0175">Coiled coil</keyword>